<protein>
    <submittedName>
        <fullName evidence="1">Uncharacterized protein</fullName>
    </submittedName>
</protein>
<organism evidence="1 2">
    <name type="scientific">Streptomyces coeruleoprunus</name>
    <dbReference type="NCBI Taxonomy" id="285563"/>
    <lineage>
        <taxon>Bacteria</taxon>
        <taxon>Bacillati</taxon>
        <taxon>Actinomycetota</taxon>
        <taxon>Actinomycetes</taxon>
        <taxon>Kitasatosporales</taxon>
        <taxon>Streptomycetaceae</taxon>
        <taxon>Streptomyces</taxon>
    </lineage>
</organism>
<sequence length="141" mass="15353">MVGRFEPHGGYKKDFAVHAGPAQAAWDRAAFADEIRGDVDRILGVALAEDSGGRPASGAWSYWFENEDLSVRLVVADPEGDGPLDRAPAYVVPVSRSADVETWQLAERLYDGLDALGRYLLIALEDEGMPVASNFDIGDDW</sequence>
<reference evidence="2" key="1">
    <citation type="journal article" date="2019" name="Int. J. Syst. Evol. Microbiol.">
        <title>The Global Catalogue of Microorganisms (GCM) 10K type strain sequencing project: providing services to taxonomists for standard genome sequencing and annotation.</title>
        <authorList>
            <consortium name="The Broad Institute Genomics Platform"/>
            <consortium name="The Broad Institute Genome Sequencing Center for Infectious Disease"/>
            <person name="Wu L."/>
            <person name="Ma J."/>
        </authorList>
    </citation>
    <scope>NUCLEOTIDE SEQUENCE [LARGE SCALE GENOMIC DNA]</scope>
    <source>
        <strain evidence="2">CGMCC 4.1648</strain>
    </source>
</reference>
<dbReference type="RefSeq" id="WP_345686644.1">
    <property type="nucleotide sequence ID" value="NZ_BAABIT010000001.1"/>
</dbReference>
<proteinExistence type="predicted"/>
<name>A0ABV9XG95_9ACTN</name>
<dbReference type="EMBL" id="JBHSJD010000014">
    <property type="protein sequence ID" value="MFC5024420.1"/>
    <property type="molecule type" value="Genomic_DNA"/>
</dbReference>
<evidence type="ECO:0000313" key="1">
    <source>
        <dbReference type="EMBL" id="MFC5024420.1"/>
    </source>
</evidence>
<gene>
    <name evidence="1" type="ORF">ACFPM3_20025</name>
</gene>
<evidence type="ECO:0000313" key="2">
    <source>
        <dbReference type="Proteomes" id="UP001595829"/>
    </source>
</evidence>
<dbReference type="Proteomes" id="UP001595829">
    <property type="component" value="Unassembled WGS sequence"/>
</dbReference>
<keyword evidence="2" id="KW-1185">Reference proteome</keyword>
<comment type="caution">
    <text evidence="1">The sequence shown here is derived from an EMBL/GenBank/DDBJ whole genome shotgun (WGS) entry which is preliminary data.</text>
</comment>
<accession>A0ABV9XG95</accession>